<evidence type="ECO:0000256" key="6">
    <source>
        <dbReference type="ARBA" id="ARBA00023235"/>
    </source>
</evidence>
<evidence type="ECO:0000256" key="5">
    <source>
        <dbReference type="ARBA" id="ARBA00022432"/>
    </source>
</evidence>
<comment type="pathway">
    <text evidence="1 7">Carbohydrate degradation; glycolysis; D-glyceraldehyde 3-phosphate from glycerone phosphate: step 1/1.</text>
</comment>
<dbReference type="OrthoDB" id="6715177at2759"/>
<dbReference type="GO" id="GO:0004807">
    <property type="term" value="F:triose-phosphate isomerase activity"/>
    <property type="evidence" value="ECO:0007669"/>
    <property type="project" value="UniProtKB-EC"/>
</dbReference>
<dbReference type="PROSITE" id="PS51440">
    <property type="entry name" value="TIM_2"/>
    <property type="match status" value="1"/>
</dbReference>
<dbReference type="Pfam" id="PF22891">
    <property type="entry name" value="KH_PNO1_2nd"/>
    <property type="match status" value="1"/>
</dbReference>
<dbReference type="InterPro" id="IPR013785">
    <property type="entry name" value="Aldolase_TIM"/>
</dbReference>
<keyword evidence="11" id="KW-1185">Reference proteome</keyword>
<dbReference type="SUPFAM" id="SSF51351">
    <property type="entry name" value="Triosephosphate isomerase (TIM)"/>
    <property type="match status" value="1"/>
</dbReference>
<evidence type="ECO:0000256" key="7">
    <source>
        <dbReference type="RuleBase" id="RU363013"/>
    </source>
</evidence>
<comment type="catalytic activity">
    <reaction evidence="7">
        <text>D-glyceraldehyde 3-phosphate = dihydroxyacetone phosphate</text>
        <dbReference type="Rhea" id="RHEA:18585"/>
        <dbReference type="ChEBI" id="CHEBI:57642"/>
        <dbReference type="ChEBI" id="CHEBI:59776"/>
        <dbReference type="EC" id="5.3.1.1"/>
    </reaction>
</comment>
<dbReference type="EMBL" id="CAJNOQ010000018">
    <property type="protein sequence ID" value="CAF0741025.1"/>
    <property type="molecule type" value="Genomic_DNA"/>
</dbReference>
<proteinExistence type="inferred from homology"/>
<protein>
    <recommendedName>
        <fullName evidence="4 7">Triosephosphate isomerase</fullName>
        <ecNumber evidence="7">5.3.1.1</ecNumber>
    </recommendedName>
</protein>
<dbReference type="UniPathway" id="UPA00109">
    <property type="reaction ID" value="UER00189"/>
</dbReference>
<dbReference type="AlphaFoldDB" id="A0A813NT19"/>
<evidence type="ECO:0000313" key="10">
    <source>
        <dbReference type="EMBL" id="CAF3519305.1"/>
    </source>
</evidence>
<dbReference type="GO" id="GO:0046166">
    <property type="term" value="P:glyceraldehyde-3-phosphate biosynthetic process"/>
    <property type="evidence" value="ECO:0007669"/>
    <property type="project" value="TreeGrafter"/>
</dbReference>
<dbReference type="Proteomes" id="UP000663829">
    <property type="component" value="Unassembled WGS sequence"/>
</dbReference>
<comment type="similarity">
    <text evidence="2 7">Belongs to the triosephosphate isomerase family.</text>
</comment>
<dbReference type="GO" id="GO:0019563">
    <property type="term" value="P:glycerol catabolic process"/>
    <property type="evidence" value="ECO:0007669"/>
    <property type="project" value="TreeGrafter"/>
</dbReference>
<dbReference type="GO" id="GO:0005829">
    <property type="term" value="C:cytosol"/>
    <property type="evidence" value="ECO:0007669"/>
    <property type="project" value="TreeGrafter"/>
</dbReference>
<dbReference type="InterPro" id="IPR000652">
    <property type="entry name" value="Triosephosphate_isomerase"/>
</dbReference>
<dbReference type="Pfam" id="PF00121">
    <property type="entry name" value="TIM"/>
    <property type="match status" value="1"/>
</dbReference>
<evidence type="ECO:0000313" key="11">
    <source>
        <dbReference type="Proteomes" id="UP000663829"/>
    </source>
</evidence>
<dbReference type="EMBL" id="CAJOBC010000018">
    <property type="protein sequence ID" value="CAF3519305.1"/>
    <property type="molecule type" value="Genomic_DNA"/>
</dbReference>
<evidence type="ECO:0000256" key="1">
    <source>
        <dbReference type="ARBA" id="ARBA00004680"/>
    </source>
</evidence>
<accession>A0A813NT19</accession>
<dbReference type="PANTHER" id="PTHR21139">
    <property type="entry name" value="TRIOSEPHOSPHATE ISOMERASE"/>
    <property type="match status" value="1"/>
</dbReference>
<dbReference type="Gene3D" id="3.20.20.70">
    <property type="entry name" value="Aldolase class I"/>
    <property type="match status" value="1"/>
</dbReference>
<sequence>MLILFVRHQLCGSVSLLHQSRNVLEAGQNCNKKDSGAFSRETSPQMLEELKCQWVILGHSERRTIFKEPDNEIAEKTQYILKNTKLNVIFLIDDLFLESFEINDVKPLKGDHLSRGMGRIAGKNGRTKFSIENAT</sequence>
<evidence type="ECO:0000259" key="8">
    <source>
        <dbReference type="Pfam" id="PF22891"/>
    </source>
</evidence>
<evidence type="ECO:0000313" key="9">
    <source>
        <dbReference type="EMBL" id="CAF0741025.1"/>
    </source>
</evidence>
<dbReference type="InterPro" id="IPR035990">
    <property type="entry name" value="TIM_sf"/>
</dbReference>
<name>A0A813NT19_9BILA</name>
<evidence type="ECO:0000256" key="4">
    <source>
        <dbReference type="ARBA" id="ARBA00019397"/>
    </source>
</evidence>
<dbReference type="GO" id="GO:0006096">
    <property type="term" value="P:glycolytic process"/>
    <property type="evidence" value="ECO:0007669"/>
    <property type="project" value="UniProtKB-UniPathway"/>
</dbReference>
<dbReference type="EC" id="5.3.1.1" evidence="7"/>
<gene>
    <name evidence="9" type="ORF">GPM918_LOCUS266</name>
    <name evidence="10" type="ORF">SRO942_LOCUS267</name>
</gene>
<keyword evidence="7" id="KW-0324">Glycolysis</keyword>
<dbReference type="Proteomes" id="UP000681722">
    <property type="component" value="Unassembled WGS sequence"/>
</dbReference>
<comment type="caution">
    <text evidence="9">The sequence shown here is derived from an EMBL/GenBank/DDBJ whole genome shotgun (WGS) entry which is preliminary data.</text>
</comment>
<comment type="subunit">
    <text evidence="3">Homodimer.</text>
</comment>
<dbReference type="GO" id="GO:0006094">
    <property type="term" value="P:gluconeogenesis"/>
    <property type="evidence" value="ECO:0007669"/>
    <property type="project" value="UniProtKB-UniPathway"/>
</dbReference>
<keyword evidence="6 7" id="KW-0413">Isomerase</keyword>
<evidence type="ECO:0000256" key="2">
    <source>
        <dbReference type="ARBA" id="ARBA00007422"/>
    </source>
</evidence>
<reference evidence="9" key="1">
    <citation type="submission" date="2021-02" db="EMBL/GenBank/DDBJ databases">
        <authorList>
            <person name="Nowell W R."/>
        </authorList>
    </citation>
    <scope>NUCLEOTIDE SEQUENCE</scope>
</reference>
<comment type="pathway">
    <text evidence="7">Carbohydrate biosynthesis; gluconeogenesis.</text>
</comment>
<dbReference type="UniPathway" id="UPA00138"/>
<feature type="domain" description="PNO1 second type I KH" evidence="8">
    <location>
        <begin position="99"/>
        <end position="135"/>
    </location>
</feature>
<dbReference type="PANTHER" id="PTHR21139:SF2">
    <property type="entry name" value="TRIOSEPHOSPHATE ISOMERASE"/>
    <property type="match status" value="1"/>
</dbReference>
<keyword evidence="5 7" id="KW-0312">Gluconeogenesis</keyword>
<organism evidence="9 11">
    <name type="scientific">Didymodactylos carnosus</name>
    <dbReference type="NCBI Taxonomy" id="1234261"/>
    <lineage>
        <taxon>Eukaryota</taxon>
        <taxon>Metazoa</taxon>
        <taxon>Spiralia</taxon>
        <taxon>Gnathifera</taxon>
        <taxon>Rotifera</taxon>
        <taxon>Eurotatoria</taxon>
        <taxon>Bdelloidea</taxon>
        <taxon>Philodinida</taxon>
        <taxon>Philodinidae</taxon>
        <taxon>Didymodactylos</taxon>
    </lineage>
</organism>
<dbReference type="InterPro" id="IPR055211">
    <property type="entry name" value="KH_PNO1_2nd"/>
</dbReference>
<evidence type="ECO:0000256" key="3">
    <source>
        <dbReference type="ARBA" id="ARBA00011738"/>
    </source>
</evidence>